<feature type="transmembrane region" description="Helical" evidence="2">
    <location>
        <begin position="279"/>
        <end position="312"/>
    </location>
</feature>
<proteinExistence type="predicted"/>
<evidence type="ECO:0000256" key="2">
    <source>
        <dbReference type="SAM" id="Phobius"/>
    </source>
</evidence>
<dbReference type="InterPro" id="IPR009827">
    <property type="entry name" value="MatC_N"/>
</dbReference>
<keyword evidence="2" id="KW-0472">Membrane</keyword>
<dbReference type="AlphaFoldDB" id="D2SB46"/>
<dbReference type="KEGG" id="gob:Gobs_1249"/>
<dbReference type="eggNOG" id="COG0471">
    <property type="taxonomic scope" value="Bacteria"/>
</dbReference>
<feature type="region of interest" description="Disordered" evidence="1">
    <location>
        <begin position="206"/>
        <end position="267"/>
    </location>
</feature>
<keyword evidence="5" id="KW-1185">Reference proteome</keyword>
<feature type="transmembrane region" description="Helical" evidence="2">
    <location>
        <begin position="324"/>
        <end position="345"/>
    </location>
</feature>
<dbReference type="OrthoDB" id="8738207at2"/>
<name>D2SB46_GEOOG</name>
<accession>D2SB46</accession>
<sequence length="468" mass="47189">MSLSILAFLVLIAAFVWGSVTAVNAGLIAIVAAFVVGTLVAGLPVEEVIDQFPASLFFILAGATLLFAMVKATGTIDLLAHWAELLARERRPLIPVVMFLLTAILATAGAFTPAAVAIVAPVALNLGARYGFSRLAMGLVIVQGANAGAFSPVNPFGVVANLMLREAGEPGGSLHLYLNCLVFNAVLGALAFVVVQSLAGRRIPRPVSAGSGTPGEEHVHPGDDPTAADARSGGGAGPTQTTAVGGVPSGVASVSTQSSDGTAERGDVEKGRLTPIRALTLAALAGLLVLTLGFDVDVGVAALVVSLLLLAVKPSLQKPAIDSMPWSAILLVTGIVTYVGMLDAIGAIDDLQQAIEGLGSGSVAALVTGYVVGLVSAFASTTGTLGAITPIVVPLAGDPTLTAVGVVTAIGISSSVVDSSPLSTTGALLMANAEGTEERAFFRALLLWAILMIAVVPAVAWLVFVVLL</sequence>
<dbReference type="Pfam" id="PF07158">
    <property type="entry name" value="MatC_N"/>
    <property type="match status" value="1"/>
</dbReference>
<feature type="transmembrane region" description="Helical" evidence="2">
    <location>
        <begin position="28"/>
        <end position="45"/>
    </location>
</feature>
<gene>
    <name evidence="4" type="ordered locus">Gobs_1249</name>
</gene>
<feature type="transmembrane region" description="Helical" evidence="2">
    <location>
        <begin position="445"/>
        <end position="467"/>
    </location>
</feature>
<evidence type="ECO:0000259" key="3">
    <source>
        <dbReference type="Pfam" id="PF07158"/>
    </source>
</evidence>
<dbReference type="Proteomes" id="UP000001382">
    <property type="component" value="Chromosome"/>
</dbReference>
<dbReference type="HOGENOM" id="CLU_052316_1_0_11"/>
<reference evidence="4 5" key="1">
    <citation type="journal article" date="2010" name="Stand. Genomic Sci.">
        <title>Complete genome sequence of Geodermatophilus obscurus type strain (G-20).</title>
        <authorList>
            <person name="Ivanova N."/>
            <person name="Sikorski J."/>
            <person name="Jando M."/>
            <person name="Munk C."/>
            <person name="Lapidus A."/>
            <person name="Glavina Del Rio T."/>
            <person name="Copeland A."/>
            <person name="Tice H."/>
            <person name="Cheng J.-F."/>
            <person name="Lucas S."/>
            <person name="Chen F."/>
            <person name="Nolan M."/>
            <person name="Bruce D."/>
            <person name="Goodwin L."/>
            <person name="Pitluck S."/>
            <person name="Mavromatis K."/>
            <person name="Mikhailova N."/>
            <person name="Pati A."/>
            <person name="Chen A."/>
            <person name="Palaniappan K."/>
            <person name="Land M."/>
            <person name="Hauser L."/>
            <person name="Chang Y.-J."/>
            <person name="Jeffries C.D."/>
            <person name="Meincke L."/>
            <person name="Brettin T."/>
            <person name="Detter J.C."/>
            <person name="Detter J.C."/>
            <person name="Rohde M."/>
            <person name="Goeker M."/>
            <person name="Bristow J."/>
            <person name="Eisen J.A."/>
            <person name="Markowitz V."/>
            <person name="Hugenholtz P."/>
            <person name="Kyrpides N.C."/>
            <person name="Klenk H.-P."/>
        </authorList>
    </citation>
    <scope>NUCLEOTIDE SEQUENCE [LARGE SCALE GENOMIC DNA]</scope>
    <source>
        <strain evidence="5">ATCC 25078 / DSM 43160 / JCM 3152 / KCC A-0152 / KCTC 9177 / NBRC 13315 / NRRL B-3577 / G-20</strain>
    </source>
</reference>
<keyword evidence="2" id="KW-0812">Transmembrane</keyword>
<evidence type="ECO:0000313" key="5">
    <source>
        <dbReference type="Proteomes" id="UP000001382"/>
    </source>
</evidence>
<dbReference type="EMBL" id="CP001867">
    <property type="protein sequence ID" value="ADB73994.1"/>
    <property type="molecule type" value="Genomic_DNA"/>
</dbReference>
<evidence type="ECO:0000256" key="1">
    <source>
        <dbReference type="SAM" id="MobiDB-lite"/>
    </source>
</evidence>
<dbReference type="RefSeq" id="WP_012947435.1">
    <property type="nucleotide sequence ID" value="NC_013757.1"/>
</dbReference>
<feature type="transmembrane region" description="Helical" evidence="2">
    <location>
        <begin position="135"/>
        <end position="154"/>
    </location>
</feature>
<organism evidence="4 5">
    <name type="scientific">Geodermatophilus obscurus (strain ATCC 25078 / DSM 43160 / JCM 3152 / CCUG 61914 / KCC A-0152 / KCTC 9177 / NBRC 13315 / NRRL B-3577 / G-20)</name>
    <dbReference type="NCBI Taxonomy" id="526225"/>
    <lineage>
        <taxon>Bacteria</taxon>
        <taxon>Bacillati</taxon>
        <taxon>Actinomycetota</taxon>
        <taxon>Actinomycetes</taxon>
        <taxon>Geodermatophilales</taxon>
        <taxon>Geodermatophilaceae</taxon>
        <taxon>Geodermatophilus</taxon>
    </lineage>
</organism>
<feature type="transmembrane region" description="Helical" evidence="2">
    <location>
        <begin position="52"/>
        <end position="73"/>
    </location>
</feature>
<feature type="transmembrane region" description="Helical" evidence="2">
    <location>
        <begin position="93"/>
        <end position="123"/>
    </location>
</feature>
<feature type="transmembrane region" description="Helical" evidence="2">
    <location>
        <begin position="174"/>
        <end position="195"/>
    </location>
</feature>
<evidence type="ECO:0000313" key="4">
    <source>
        <dbReference type="EMBL" id="ADB73994.1"/>
    </source>
</evidence>
<reference evidence="5" key="2">
    <citation type="submission" date="2010-01" db="EMBL/GenBank/DDBJ databases">
        <title>The complete genome of Geodermatophilus obscurus DSM 43160.</title>
        <authorList>
            <consortium name="US DOE Joint Genome Institute (JGI-PGF)"/>
            <person name="Lucas S."/>
            <person name="Copeland A."/>
            <person name="Lapidus A."/>
            <person name="Glavina del Rio T."/>
            <person name="Dalin E."/>
            <person name="Tice H."/>
            <person name="Bruce D."/>
            <person name="Goodwin L."/>
            <person name="Pitluck S."/>
            <person name="Kyrpides N."/>
            <person name="Mavromatis K."/>
            <person name="Ivanova N."/>
            <person name="Munk A.C."/>
            <person name="Brettin T."/>
            <person name="Detter J.C."/>
            <person name="Han C."/>
            <person name="Larimer F."/>
            <person name="Land M."/>
            <person name="Hauser L."/>
            <person name="Markowitz V."/>
            <person name="Cheng J.-F."/>
            <person name="Hugenholtz P."/>
            <person name="Woyke T."/>
            <person name="Wu D."/>
            <person name="Jando M."/>
            <person name="Schneider S."/>
            <person name="Klenk H.-P."/>
            <person name="Eisen J.A."/>
        </authorList>
    </citation>
    <scope>NUCLEOTIDE SEQUENCE [LARGE SCALE GENOMIC DNA]</scope>
    <source>
        <strain evidence="5">ATCC 25078 / DSM 43160 / JCM 3152 / KCC A-0152 / KCTC 9177 / NBRC 13315 / NRRL B-3577 / G-20</strain>
    </source>
</reference>
<feature type="domain" description="Dicarboxylate carrier MatC N-terminal" evidence="3">
    <location>
        <begin position="1"/>
        <end position="149"/>
    </location>
</feature>
<protein>
    <submittedName>
        <fullName evidence="4">Dicarboxylate carrier MatC domain protein</fullName>
    </submittedName>
</protein>
<keyword evidence="2" id="KW-1133">Transmembrane helix</keyword>
<dbReference type="STRING" id="526225.Gobs_1249"/>
<feature type="compositionally biased region" description="Low complexity" evidence="1">
    <location>
        <begin position="241"/>
        <end position="256"/>
    </location>
</feature>
<feature type="transmembrane region" description="Helical" evidence="2">
    <location>
        <begin position="357"/>
        <end position="379"/>
    </location>
</feature>